<accession>A0A915HKG4</accession>
<evidence type="ECO:0000313" key="1">
    <source>
        <dbReference type="Proteomes" id="UP000887565"/>
    </source>
</evidence>
<keyword evidence="1" id="KW-1185">Reference proteome</keyword>
<protein>
    <submittedName>
        <fullName evidence="2">Uncharacterized protein</fullName>
    </submittedName>
</protein>
<evidence type="ECO:0000313" key="2">
    <source>
        <dbReference type="WBParaSite" id="nRc.2.0.1.t01950-RA"/>
    </source>
</evidence>
<proteinExistence type="predicted"/>
<name>A0A915HKG4_ROMCU</name>
<organism evidence="1 2">
    <name type="scientific">Romanomermis culicivorax</name>
    <name type="common">Nematode worm</name>
    <dbReference type="NCBI Taxonomy" id="13658"/>
    <lineage>
        <taxon>Eukaryota</taxon>
        <taxon>Metazoa</taxon>
        <taxon>Ecdysozoa</taxon>
        <taxon>Nematoda</taxon>
        <taxon>Enoplea</taxon>
        <taxon>Dorylaimia</taxon>
        <taxon>Mermithida</taxon>
        <taxon>Mermithoidea</taxon>
        <taxon>Mermithidae</taxon>
        <taxon>Romanomermis</taxon>
    </lineage>
</organism>
<dbReference type="Proteomes" id="UP000887565">
    <property type="component" value="Unplaced"/>
</dbReference>
<reference evidence="2" key="1">
    <citation type="submission" date="2022-11" db="UniProtKB">
        <authorList>
            <consortium name="WormBaseParasite"/>
        </authorList>
    </citation>
    <scope>IDENTIFICATION</scope>
</reference>
<dbReference type="AlphaFoldDB" id="A0A915HKG4"/>
<sequence length="111" mass="12489">MVNPYYYVTFYYIGFETLMPGLRYPTMEDAQPTNYPTAYPLQNPLQLKLEFVSKSFWERTLASDMPGYTLTYTPAPGGSGHFKKQLQALAPVVKVQQPALDTAATQATALR</sequence>
<dbReference type="WBParaSite" id="nRc.2.0.1.t01950-RA">
    <property type="protein sequence ID" value="nRc.2.0.1.t01950-RA"/>
    <property type="gene ID" value="nRc.2.0.1.g01950"/>
</dbReference>